<dbReference type="EMBL" id="CH479206">
    <property type="protein sequence ID" value="EDW30889.1"/>
    <property type="molecule type" value="Genomic_DNA"/>
</dbReference>
<dbReference type="OMA" id="HISQCGL"/>
<evidence type="ECO:0000313" key="1">
    <source>
        <dbReference type="EMBL" id="EDW30889.1"/>
    </source>
</evidence>
<reference evidence="1 2" key="1">
    <citation type="journal article" date="2007" name="Nature">
        <title>Evolution of genes and genomes on the Drosophila phylogeny.</title>
        <authorList>
            <consortium name="Drosophila 12 Genomes Consortium"/>
            <person name="Clark A.G."/>
            <person name="Eisen M.B."/>
            <person name="Smith D.R."/>
            <person name="Bergman C.M."/>
            <person name="Oliver B."/>
            <person name="Markow T.A."/>
            <person name="Kaufman T.C."/>
            <person name="Kellis M."/>
            <person name="Gelbart W."/>
            <person name="Iyer V.N."/>
            <person name="Pollard D.A."/>
            <person name="Sackton T.B."/>
            <person name="Larracuente A.M."/>
            <person name="Singh N.D."/>
            <person name="Abad J.P."/>
            <person name="Abt D.N."/>
            <person name="Adryan B."/>
            <person name="Aguade M."/>
            <person name="Akashi H."/>
            <person name="Anderson W.W."/>
            <person name="Aquadro C.F."/>
            <person name="Ardell D.H."/>
            <person name="Arguello R."/>
            <person name="Artieri C.G."/>
            <person name="Barbash D.A."/>
            <person name="Barker D."/>
            <person name="Barsanti P."/>
            <person name="Batterham P."/>
            <person name="Batzoglou S."/>
            <person name="Begun D."/>
            <person name="Bhutkar A."/>
            <person name="Blanco E."/>
            <person name="Bosak S.A."/>
            <person name="Bradley R.K."/>
            <person name="Brand A.D."/>
            <person name="Brent M.R."/>
            <person name="Brooks A.N."/>
            <person name="Brown R.H."/>
            <person name="Butlin R.K."/>
            <person name="Caggese C."/>
            <person name="Calvi B.R."/>
            <person name="Bernardo de Carvalho A."/>
            <person name="Caspi A."/>
            <person name="Castrezana S."/>
            <person name="Celniker S.E."/>
            <person name="Chang J.L."/>
            <person name="Chapple C."/>
            <person name="Chatterji S."/>
            <person name="Chinwalla A."/>
            <person name="Civetta A."/>
            <person name="Clifton S.W."/>
            <person name="Comeron J.M."/>
            <person name="Costello J.C."/>
            <person name="Coyne J.A."/>
            <person name="Daub J."/>
            <person name="David R.G."/>
            <person name="Delcher A.L."/>
            <person name="Delehaunty K."/>
            <person name="Do C.B."/>
            <person name="Ebling H."/>
            <person name="Edwards K."/>
            <person name="Eickbush T."/>
            <person name="Evans J.D."/>
            <person name="Filipski A."/>
            <person name="Findeiss S."/>
            <person name="Freyhult E."/>
            <person name="Fulton L."/>
            <person name="Fulton R."/>
            <person name="Garcia A.C."/>
            <person name="Gardiner A."/>
            <person name="Garfield D.A."/>
            <person name="Garvin B.E."/>
            <person name="Gibson G."/>
            <person name="Gilbert D."/>
            <person name="Gnerre S."/>
            <person name="Godfrey J."/>
            <person name="Good R."/>
            <person name="Gotea V."/>
            <person name="Gravely B."/>
            <person name="Greenberg A.J."/>
            <person name="Griffiths-Jones S."/>
            <person name="Gross S."/>
            <person name="Guigo R."/>
            <person name="Gustafson E.A."/>
            <person name="Haerty W."/>
            <person name="Hahn M.W."/>
            <person name="Halligan D.L."/>
            <person name="Halpern A.L."/>
            <person name="Halter G.M."/>
            <person name="Han M.V."/>
            <person name="Heger A."/>
            <person name="Hillier L."/>
            <person name="Hinrichs A.S."/>
            <person name="Holmes I."/>
            <person name="Hoskins R.A."/>
            <person name="Hubisz M.J."/>
            <person name="Hultmark D."/>
            <person name="Huntley M.A."/>
            <person name="Jaffe D.B."/>
            <person name="Jagadeeshan S."/>
            <person name="Jeck W.R."/>
            <person name="Johnson J."/>
            <person name="Jones C.D."/>
            <person name="Jordan W.C."/>
            <person name="Karpen G.H."/>
            <person name="Kataoka E."/>
            <person name="Keightley P.D."/>
            <person name="Kheradpour P."/>
            <person name="Kirkness E.F."/>
            <person name="Koerich L.B."/>
            <person name="Kristiansen K."/>
            <person name="Kudrna D."/>
            <person name="Kulathinal R.J."/>
            <person name="Kumar S."/>
            <person name="Kwok R."/>
            <person name="Lander E."/>
            <person name="Langley C.H."/>
            <person name="Lapoint R."/>
            <person name="Lazzaro B.P."/>
            <person name="Lee S.J."/>
            <person name="Levesque L."/>
            <person name="Li R."/>
            <person name="Lin C.F."/>
            <person name="Lin M.F."/>
            <person name="Lindblad-Toh K."/>
            <person name="Llopart A."/>
            <person name="Long M."/>
            <person name="Low L."/>
            <person name="Lozovsky E."/>
            <person name="Lu J."/>
            <person name="Luo M."/>
            <person name="Machado C.A."/>
            <person name="Makalowski W."/>
            <person name="Marzo M."/>
            <person name="Matsuda M."/>
            <person name="Matzkin L."/>
            <person name="McAllister B."/>
            <person name="McBride C.S."/>
            <person name="McKernan B."/>
            <person name="McKernan K."/>
            <person name="Mendez-Lago M."/>
            <person name="Minx P."/>
            <person name="Mollenhauer M.U."/>
            <person name="Montooth K."/>
            <person name="Mount S.M."/>
            <person name="Mu X."/>
            <person name="Myers E."/>
            <person name="Negre B."/>
            <person name="Newfeld S."/>
            <person name="Nielsen R."/>
            <person name="Noor M.A."/>
            <person name="O'Grady P."/>
            <person name="Pachter L."/>
            <person name="Papaceit M."/>
            <person name="Parisi M.J."/>
            <person name="Parisi M."/>
            <person name="Parts L."/>
            <person name="Pedersen J.S."/>
            <person name="Pesole G."/>
            <person name="Phillippy A.M."/>
            <person name="Ponting C.P."/>
            <person name="Pop M."/>
            <person name="Porcelli D."/>
            <person name="Powell J.R."/>
            <person name="Prohaska S."/>
            <person name="Pruitt K."/>
            <person name="Puig M."/>
            <person name="Quesneville H."/>
            <person name="Ram K.R."/>
            <person name="Rand D."/>
            <person name="Rasmussen M.D."/>
            <person name="Reed L.K."/>
            <person name="Reenan R."/>
            <person name="Reily A."/>
            <person name="Remington K.A."/>
            <person name="Rieger T.T."/>
            <person name="Ritchie M.G."/>
            <person name="Robin C."/>
            <person name="Rogers Y.H."/>
            <person name="Rohde C."/>
            <person name="Rozas J."/>
            <person name="Rubenfield M.J."/>
            <person name="Ruiz A."/>
            <person name="Russo S."/>
            <person name="Salzberg S.L."/>
            <person name="Sanchez-Gracia A."/>
            <person name="Saranga D.J."/>
            <person name="Sato H."/>
            <person name="Schaeffer S.W."/>
            <person name="Schatz M.C."/>
            <person name="Schlenke T."/>
            <person name="Schwartz R."/>
            <person name="Segarra C."/>
            <person name="Singh R.S."/>
            <person name="Sirot L."/>
            <person name="Sirota M."/>
            <person name="Sisneros N.B."/>
            <person name="Smith C.D."/>
            <person name="Smith T.F."/>
            <person name="Spieth J."/>
            <person name="Stage D.E."/>
            <person name="Stark A."/>
            <person name="Stephan W."/>
            <person name="Strausberg R.L."/>
            <person name="Strempel S."/>
            <person name="Sturgill D."/>
            <person name="Sutton G."/>
            <person name="Sutton G.G."/>
            <person name="Tao W."/>
            <person name="Teichmann S."/>
            <person name="Tobari Y.N."/>
            <person name="Tomimura Y."/>
            <person name="Tsolas J.M."/>
            <person name="Valente V.L."/>
            <person name="Venter E."/>
            <person name="Venter J.C."/>
            <person name="Vicario S."/>
            <person name="Vieira F.G."/>
            <person name="Vilella A.J."/>
            <person name="Villasante A."/>
            <person name="Walenz B."/>
            <person name="Wang J."/>
            <person name="Wasserman M."/>
            <person name="Watts T."/>
            <person name="Wilson D."/>
            <person name="Wilson R.K."/>
            <person name="Wing R.A."/>
            <person name="Wolfner M.F."/>
            <person name="Wong A."/>
            <person name="Wong G.K."/>
            <person name="Wu C.I."/>
            <person name="Wu G."/>
            <person name="Yamamoto D."/>
            <person name="Yang H.P."/>
            <person name="Yang S.P."/>
            <person name="Yorke J.A."/>
            <person name="Yoshida K."/>
            <person name="Zdobnov E."/>
            <person name="Zhang P."/>
            <person name="Zhang Y."/>
            <person name="Zimin A.V."/>
            <person name="Baldwin J."/>
            <person name="Abdouelleil A."/>
            <person name="Abdulkadir J."/>
            <person name="Abebe A."/>
            <person name="Abera B."/>
            <person name="Abreu J."/>
            <person name="Acer S.C."/>
            <person name="Aftuck L."/>
            <person name="Alexander A."/>
            <person name="An P."/>
            <person name="Anderson E."/>
            <person name="Anderson S."/>
            <person name="Arachi H."/>
            <person name="Azer M."/>
            <person name="Bachantsang P."/>
            <person name="Barry A."/>
            <person name="Bayul T."/>
            <person name="Berlin A."/>
            <person name="Bessette D."/>
            <person name="Bloom T."/>
            <person name="Blye J."/>
            <person name="Boguslavskiy L."/>
            <person name="Bonnet C."/>
            <person name="Boukhgalter B."/>
            <person name="Bourzgui I."/>
            <person name="Brown A."/>
            <person name="Cahill P."/>
            <person name="Channer S."/>
            <person name="Cheshatsang Y."/>
            <person name="Chuda L."/>
            <person name="Citroen M."/>
            <person name="Collymore A."/>
            <person name="Cooke P."/>
            <person name="Costello M."/>
            <person name="D'Aco K."/>
            <person name="Daza R."/>
            <person name="De Haan G."/>
            <person name="DeGray S."/>
            <person name="DeMaso C."/>
            <person name="Dhargay N."/>
            <person name="Dooley K."/>
            <person name="Dooley E."/>
            <person name="Doricent M."/>
            <person name="Dorje P."/>
            <person name="Dorjee K."/>
            <person name="Dupes A."/>
            <person name="Elong R."/>
            <person name="Falk J."/>
            <person name="Farina A."/>
            <person name="Faro S."/>
            <person name="Ferguson D."/>
            <person name="Fisher S."/>
            <person name="Foley C.D."/>
            <person name="Franke A."/>
            <person name="Friedrich D."/>
            <person name="Gadbois L."/>
            <person name="Gearin G."/>
            <person name="Gearin C.R."/>
            <person name="Giannoukos G."/>
            <person name="Goode T."/>
            <person name="Graham J."/>
            <person name="Grandbois E."/>
            <person name="Grewal S."/>
            <person name="Gyaltsen K."/>
            <person name="Hafez N."/>
            <person name="Hagos B."/>
            <person name="Hall J."/>
            <person name="Henson C."/>
            <person name="Hollinger A."/>
            <person name="Honan T."/>
            <person name="Huard M.D."/>
            <person name="Hughes L."/>
            <person name="Hurhula B."/>
            <person name="Husby M.E."/>
            <person name="Kamat A."/>
            <person name="Kanga B."/>
            <person name="Kashin S."/>
            <person name="Khazanovich D."/>
            <person name="Kisner P."/>
            <person name="Lance K."/>
            <person name="Lara M."/>
            <person name="Lee W."/>
            <person name="Lennon N."/>
            <person name="Letendre F."/>
            <person name="LeVine R."/>
            <person name="Lipovsky A."/>
            <person name="Liu X."/>
            <person name="Liu J."/>
            <person name="Liu S."/>
            <person name="Lokyitsang T."/>
            <person name="Lokyitsang Y."/>
            <person name="Lubonja R."/>
            <person name="Lui A."/>
            <person name="MacDonald P."/>
            <person name="Magnisalis V."/>
            <person name="Maru K."/>
            <person name="Matthews C."/>
            <person name="McCusker W."/>
            <person name="McDonough S."/>
            <person name="Mehta T."/>
            <person name="Meldrim J."/>
            <person name="Meneus L."/>
            <person name="Mihai O."/>
            <person name="Mihalev A."/>
            <person name="Mihova T."/>
            <person name="Mittelman R."/>
            <person name="Mlenga V."/>
            <person name="Montmayeur A."/>
            <person name="Mulrain L."/>
            <person name="Navidi A."/>
            <person name="Naylor J."/>
            <person name="Negash T."/>
            <person name="Nguyen T."/>
            <person name="Nguyen N."/>
            <person name="Nicol R."/>
            <person name="Norbu C."/>
            <person name="Norbu N."/>
            <person name="Novod N."/>
            <person name="O'Neill B."/>
            <person name="Osman S."/>
            <person name="Markiewicz E."/>
            <person name="Oyono O.L."/>
            <person name="Patti C."/>
            <person name="Phunkhang P."/>
            <person name="Pierre F."/>
            <person name="Priest M."/>
            <person name="Raghuraman S."/>
            <person name="Rege F."/>
            <person name="Reyes R."/>
            <person name="Rise C."/>
            <person name="Rogov P."/>
            <person name="Ross K."/>
            <person name="Ryan E."/>
            <person name="Settipalli S."/>
            <person name="Shea T."/>
            <person name="Sherpa N."/>
            <person name="Shi L."/>
            <person name="Shih D."/>
            <person name="Sparrow T."/>
            <person name="Spaulding J."/>
            <person name="Stalker J."/>
            <person name="Stange-Thomann N."/>
            <person name="Stavropoulos S."/>
            <person name="Stone C."/>
            <person name="Strader C."/>
            <person name="Tesfaye S."/>
            <person name="Thomson T."/>
            <person name="Thoulutsang Y."/>
            <person name="Thoulutsang D."/>
            <person name="Topham K."/>
            <person name="Topping I."/>
            <person name="Tsamla T."/>
            <person name="Vassiliev H."/>
            <person name="Vo A."/>
            <person name="Wangchuk T."/>
            <person name="Wangdi T."/>
            <person name="Weiand M."/>
            <person name="Wilkinson J."/>
            <person name="Wilson A."/>
            <person name="Yadav S."/>
            <person name="Young G."/>
            <person name="Yu Q."/>
            <person name="Zembek L."/>
            <person name="Zhong D."/>
            <person name="Zimmer A."/>
            <person name="Zwirko Z."/>
            <person name="Jaffe D.B."/>
            <person name="Alvarez P."/>
            <person name="Brockman W."/>
            <person name="Butler J."/>
            <person name="Chin C."/>
            <person name="Gnerre S."/>
            <person name="Grabherr M."/>
            <person name="Kleber M."/>
            <person name="Mauceli E."/>
            <person name="MacCallum I."/>
        </authorList>
    </citation>
    <scope>NUCLEOTIDE SEQUENCE [LARGE SCALE GENOMIC DNA]</scope>
    <source>
        <strain evidence="2">MSH-3 / Tucson 14011-0111.49</strain>
    </source>
</reference>
<evidence type="ECO:0000313" key="2">
    <source>
        <dbReference type="Proteomes" id="UP000008744"/>
    </source>
</evidence>
<dbReference type="AlphaFoldDB" id="B4H3E9"/>
<protein>
    <submittedName>
        <fullName evidence="1">GL12377</fullName>
    </submittedName>
</protein>
<proteinExistence type="predicted"/>
<dbReference type="HOGENOM" id="CLU_2624615_0_0_1"/>
<gene>
    <name evidence="1" type="primary">Dper\GL12377</name>
    <name evidence="1" type="ORF">Dper_GL12377</name>
</gene>
<sequence>MLYLIGFDWLYCPRPSLATNCYAAIASSTTARSHRPVASNSSCVPADTDIADIIYQRRSPFGLPVHISQCGLDDDCPF</sequence>
<organism evidence="2">
    <name type="scientific">Drosophila persimilis</name>
    <name type="common">Fruit fly</name>
    <dbReference type="NCBI Taxonomy" id="7234"/>
    <lineage>
        <taxon>Eukaryota</taxon>
        <taxon>Metazoa</taxon>
        <taxon>Ecdysozoa</taxon>
        <taxon>Arthropoda</taxon>
        <taxon>Hexapoda</taxon>
        <taxon>Insecta</taxon>
        <taxon>Pterygota</taxon>
        <taxon>Neoptera</taxon>
        <taxon>Endopterygota</taxon>
        <taxon>Diptera</taxon>
        <taxon>Brachycera</taxon>
        <taxon>Muscomorpha</taxon>
        <taxon>Ephydroidea</taxon>
        <taxon>Drosophilidae</taxon>
        <taxon>Drosophila</taxon>
        <taxon>Sophophora</taxon>
    </lineage>
</organism>
<accession>B4H3E9</accession>
<keyword evidence="2" id="KW-1185">Reference proteome</keyword>
<name>B4H3E9_DROPE</name>
<dbReference type="Proteomes" id="UP000008744">
    <property type="component" value="Unassembled WGS sequence"/>
</dbReference>